<accession>A0A7Y2RAA2</accession>
<keyword evidence="1" id="KW-0812">Transmembrane</keyword>
<evidence type="ECO:0008006" key="4">
    <source>
        <dbReference type="Google" id="ProtNLM"/>
    </source>
</evidence>
<keyword evidence="1" id="KW-0472">Membrane</keyword>
<organism evidence="2 3">
    <name type="scientific">Rhizobium laguerreae</name>
    <dbReference type="NCBI Taxonomy" id="1076926"/>
    <lineage>
        <taxon>Bacteria</taxon>
        <taxon>Pseudomonadati</taxon>
        <taxon>Pseudomonadota</taxon>
        <taxon>Alphaproteobacteria</taxon>
        <taxon>Hyphomicrobiales</taxon>
        <taxon>Rhizobiaceae</taxon>
        <taxon>Rhizobium/Agrobacterium group</taxon>
        <taxon>Rhizobium</taxon>
    </lineage>
</organism>
<evidence type="ECO:0000313" key="2">
    <source>
        <dbReference type="EMBL" id="NNH67162.1"/>
    </source>
</evidence>
<dbReference type="Proteomes" id="UP000530654">
    <property type="component" value="Unassembled WGS sequence"/>
</dbReference>
<protein>
    <recommendedName>
        <fullName evidence="4">DUF3899 domain-containing protein</fullName>
    </recommendedName>
</protein>
<keyword evidence="1" id="KW-1133">Transmembrane helix</keyword>
<feature type="transmembrane region" description="Helical" evidence="1">
    <location>
        <begin position="74"/>
        <end position="96"/>
    </location>
</feature>
<comment type="caution">
    <text evidence="2">The sequence shown here is derived from an EMBL/GenBank/DDBJ whole genome shotgun (WGS) entry which is preliminary data.</text>
</comment>
<dbReference type="AlphaFoldDB" id="A0A7Y2RAA2"/>
<sequence>MWGSVVVVAGDRVVLWIMFCVVGALCAKSWQWFISSIIFYSGNGFDFSEDFGPKIYMFDFTDDDRYLAKPREKFLIAIPFFVIMTSFVLLLIGLSLM</sequence>
<feature type="transmembrane region" description="Helical" evidence="1">
    <location>
        <begin position="6"/>
        <end position="27"/>
    </location>
</feature>
<name>A0A7Y2RAA2_9HYPH</name>
<proteinExistence type="predicted"/>
<dbReference type="EMBL" id="JABEQY010000034">
    <property type="protein sequence ID" value="NNH67162.1"/>
    <property type="molecule type" value="Genomic_DNA"/>
</dbReference>
<evidence type="ECO:0000256" key="1">
    <source>
        <dbReference type="SAM" id="Phobius"/>
    </source>
</evidence>
<evidence type="ECO:0000313" key="3">
    <source>
        <dbReference type="Proteomes" id="UP000530654"/>
    </source>
</evidence>
<reference evidence="2 3" key="1">
    <citation type="submission" date="2020-04" db="EMBL/GenBank/DDBJ databases">
        <title>Rhizobium bacterial biofertilizers improve the content of phenolic compounds of Lactuca sativa L. under non-saline and saline-stress conditions.</title>
        <authorList>
            <person name="Ayuso-Calles M."/>
            <person name="Garcia-Estevez I."/>
            <person name="Jimenez-Gomez A."/>
            <person name="Flores-Felix J.D."/>
            <person name="Escribano-Bailon M."/>
            <person name="Rivas R."/>
        </authorList>
    </citation>
    <scope>NUCLEOTIDE SEQUENCE [LARGE SCALE GENOMIC DNA]</scope>
    <source>
        <strain evidence="2 3">GPTR02</strain>
    </source>
</reference>
<gene>
    <name evidence="2" type="ORF">HLI17_28495</name>
</gene>